<name>A0A168MU83_MUCCL</name>
<evidence type="ECO:0000313" key="3">
    <source>
        <dbReference type="Proteomes" id="UP000077051"/>
    </source>
</evidence>
<keyword evidence="1" id="KW-0472">Membrane</keyword>
<dbReference type="AlphaFoldDB" id="A0A168MU83"/>
<dbReference type="Proteomes" id="UP000077051">
    <property type="component" value="Unassembled WGS sequence"/>
</dbReference>
<evidence type="ECO:0000313" key="2">
    <source>
        <dbReference type="EMBL" id="OAD05371.1"/>
    </source>
</evidence>
<accession>A0A168MU83</accession>
<sequence>MSDTIAVVDDEKNTSSIMTDNVPSSIAHSRIYNKITPWVLISLGAFYMSFLLYRYCSWRFRRRRVKRVRMERQKVEKFWRKRTACINALTETSSTVPSPLHAAAYDEEKYAQHWSPSFDSSATLVGIVSPSDYYMSEPRFTASSSVRDEREEEILREEEQEASYRLKHYNTMRVYSHQSAAIRNTVTATHKQRRKSRRERLISTVMNRINGNHQRKKKRQLLWQWSVAMGYCRYYHGHDMNTMIQHLLLEEKRRKSISTSITEKETAVAESL</sequence>
<keyword evidence="1" id="KW-1133">Transmembrane helix</keyword>
<gene>
    <name evidence="2" type="ORF">MUCCIDRAFT_109234</name>
</gene>
<proteinExistence type="predicted"/>
<dbReference type="EMBL" id="AMYB01000003">
    <property type="protein sequence ID" value="OAD05371.1"/>
    <property type="molecule type" value="Genomic_DNA"/>
</dbReference>
<keyword evidence="3" id="KW-1185">Reference proteome</keyword>
<keyword evidence="1" id="KW-0812">Transmembrane</keyword>
<feature type="transmembrane region" description="Helical" evidence="1">
    <location>
        <begin position="35"/>
        <end position="56"/>
    </location>
</feature>
<dbReference type="OrthoDB" id="2284119at2759"/>
<organism evidence="2 3">
    <name type="scientific">Mucor lusitanicus CBS 277.49</name>
    <dbReference type="NCBI Taxonomy" id="747725"/>
    <lineage>
        <taxon>Eukaryota</taxon>
        <taxon>Fungi</taxon>
        <taxon>Fungi incertae sedis</taxon>
        <taxon>Mucoromycota</taxon>
        <taxon>Mucoromycotina</taxon>
        <taxon>Mucoromycetes</taxon>
        <taxon>Mucorales</taxon>
        <taxon>Mucorineae</taxon>
        <taxon>Mucoraceae</taxon>
        <taxon>Mucor</taxon>
    </lineage>
</organism>
<comment type="caution">
    <text evidence="2">The sequence shown here is derived from an EMBL/GenBank/DDBJ whole genome shotgun (WGS) entry which is preliminary data.</text>
</comment>
<dbReference type="VEuPathDB" id="FungiDB:MUCCIDRAFT_109234"/>
<evidence type="ECO:0000256" key="1">
    <source>
        <dbReference type="SAM" id="Phobius"/>
    </source>
</evidence>
<reference evidence="2 3" key="1">
    <citation type="submission" date="2015-06" db="EMBL/GenBank/DDBJ databases">
        <title>Expansion of signal transduction pathways in fungi by whole-genome duplication.</title>
        <authorList>
            <consortium name="DOE Joint Genome Institute"/>
            <person name="Corrochano L.M."/>
            <person name="Kuo A."/>
            <person name="Marcet-Houben M."/>
            <person name="Polaino S."/>
            <person name="Salamov A."/>
            <person name="Villalobos J.M."/>
            <person name="Alvarez M.I."/>
            <person name="Avalos J."/>
            <person name="Benito E.P."/>
            <person name="Benoit I."/>
            <person name="Burger G."/>
            <person name="Camino L.P."/>
            <person name="Canovas D."/>
            <person name="Cerda-Olmedo E."/>
            <person name="Cheng J.-F."/>
            <person name="Dominguez A."/>
            <person name="Elias M."/>
            <person name="Eslava A.P."/>
            <person name="Glaser F."/>
            <person name="Grimwood J."/>
            <person name="Gutierrez G."/>
            <person name="Heitman J."/>
            <person name="Henrissat B."/>
            <person name="Iturriaga E.A."/>
            <person name="Lang B.F."/>
            <person name="Lavin J.L."/>
            <person name="Lee S."/>
            <person name="Li W."/>
            <person name="Lindquist E."/>
            <person name="Lopez-Garcia S."/>
            <person name="Luque E.M."/>
            <person name="Marcos A.T."/>
            <person name="Martin J."/>
            <person name="Mccluskey K."/>
            <person name="Medina H.R."/>
            <person name="Miralles-Duran A."/>
            <person name="Miyazaki A."/>
            <person name="Munoz-Torres E."/>
            <person name="Oguiza J.A."/>
            <person name="Ohm R."/>
            <person name="Olmedo M."/>
            <person name="Orejas M."/>
            <person name="Ortiz-Castellanos L."/>
            <person name="Pisabarro A.G."/>
            <person name="Rodriguez-Romero J."/>
            <person name="Ruiz-Herrera J."/>
            <person name="Ruiz-Vazquez R."/>
            <person name="Sanz C."/>
            <person name="Schackwitz W."/>
            <person name="Schmutz J."/>
            <person name="Shahriari M."/>
            <person name="Shelest E."/>
            <person name="Silva-Franco F."/>
            <person name="Soanes D."/>
            <person name="Syed K."/>
            <person name="Tagua V.G."/>
            <person name="Talbot N.J."/>
            <person name="Thon M."/>
            <person name="De Vries R.P."/>
            <person name="Wiebenga A."/>
            <person name="Yadav J.S."/>
            <person name="Braun E.L."/>
            <person name="Baker S."/>
            <person name="Garre V."/>
            <person name="Horwitz B."/>
            <person name="Torres-Martinez S."/>
            <person name="Idnurm A."/>
            <person name="Herrera-Estrella A."/>
            <person name="Gabaldon T."/>
            <person name="Grigoriev I.V."/>
        </authorList>
    </citation>
    <scope>NUCLEOTIDE SEQUENCE [LARGE SCALE GENOMIC DNA]</scope>
    <source>
        <strain evidence="2 3">CBS 277.49</strain>
    </source>
</reference>
<protein>
    <submittedName>
        <fullName evidence="2">Uncharacterized protein</fullName>
    </submittedName>
</protein>